<dbReference type="AlphaFoldDB" id="A0A0K9GNV9"/>
<feature type="transmembrane region" description="Helical" evidence="2">
    <location>
        <begin position="182"/>
        <end position="207"/>
    </location>
</feature>
<dbReference type="RefSeq" id="WP_049679690.1">
    <property type="nucleotide sequence ID" value="NZ_LFZW01000001.1"/>
</dbReference>
<sequence>MTDSNDNIPIEKKREIFHDELKILREKRLIPKSDYIRLSSAYERHYHQLLQQTALMEKQENKEEAPQSSTIEEPHNIQRTQEHVPKPIQDPVQTPMVSPEPRTVIQQQPIVKPAKTAEQIRERNITLVLVMGVILLLFGGLILATSTWGALNAILKVFCISMVSVFFCGMAFIAFKLKIKQTAFAFLTLASLFIPIAILSASYYRIFGEYLSLQGEGRGLLGLIGGAICLGIYFVIAKHFASKLFTLLSLITFALASIFGFTYVAPTTETLFILLVLFNLLFLWYLDRLKSHQQLILFKPYLFYFIQFKIFVEAFVVFALASSTVLYSFTLLLTSLQFLLLTIKYNQKYYNFAFSIVFSYGYIHLVLKLAVLSDFTSIAFAVLPIVFIALYLFMAKRNEEVSKSFVYTGVAGSVLVFAYVNAQVFGEGYAQIFFALILLSAQYVFLAVQTKKVVFTYPAIVLFNLSLVYLGWAFGWTFKLHSSFLFAIQILLYLGLFVYNFAKTMEVFRTSIGIFSSSVMLFLTYINLVNGDWLIVSLFLAAISGLLFFSHNKVIEKWMKDISTYGFPLSLAASLLILYLYISETSRWYDLTIPLSLHVMIVASLLIGLGYFLQKSYKGFFNIFFITGQVLSMVSFMTLYFGTLQAYLITALMVVSTAIQVLSVYLYRHHLLWIPVVYTSSGVYASIWAIFKFENEYIWMSYLFLGPLLFYALSVYVGKYSKIGRNYFFWFSHLSNLLVATLGYLYISMTGANLYFYLIPLSLYAISAVKTTVVWERFTFTYVGFTALQLQVLLVFQKYGLTNYLIFAFTTTAALITILWSRVNPEWKRMIEYYLLVFLNLTLLVYLSDWNMFHFSSNLNVLSVMLFTIQAAFAIYLMMKRKWEHSIAVPLLLAFLFYVRYASELSIFAGTMLLFVALCVVTWMSKMFFHGMVRKEESHLMIDVYRIVGFLYVVTINWRIFTNADSYPALEIIAACLVSGYLLVIRAFTLDRLEKKIYLTAAVVLSLYPYYVIIDQFNIPNLVTTEVTILPLFIISTILLRKVFDYGNMTQTIELVIVPLLFLVLIIDALQGNTVNDALIIGTLALVAIIFGFIMKYKSYFLAGTGTILLNIYMNTKHLWGNLPWWFYLIIGGIVLIALASFFEWKKQKENTTSKKIFERNKEKIQKWFERWR</sequence>
<feature type="transmembrane region" description="Helical" evidence="2">
    <location>
        <begin position="1052"/>
        <end position="1072"/>
    </location>
</feature>
<feature type="transmembrane region" description="Helical" evidence="2">
    <location>
        <begin position="780"/>
        <end position="797"/>
    </location>
</feature>
<keyword evidence="2" id="KW-1133">Transmembrane helix</keyword>
<dbReference type="OrthoDB" id="1815069at2"/>
<feature type="transmembrane region" description="Helical" evidence="2">
    <location>
        <begin position="944"/>
        <end position="961"/>
    </location>
</feature>
<feature type="transmembrane region" description="Helical" evidence="2">
    <location>
        <begin position="588"/>
        <end position="613"/>
    </location>
</feature>
<keyword evidence="2" id="KW-0812">Transmembrane</keyword>
<feature type="transmembrane region" description="Helical" evidence="2">
    <location>
        <begin position="1019"/>
        <end position="1040"/>
    </location>
</feature>
<feature type="transmembrane region" description="Helical" evidence="2">
    <location>
        <begin position="301"/>
        <end position="320"/>
    </location>
</feature>
<evidence type="ECO:0000256" key="2">
    <source>
        <dbReference type="SAM" id="Phobius"/>
    </source>
</evidence>
<feature type="transmembrane region" description="Helical" evidence="2">
    <location>
        <begin position="350"/>
        <end position="369"/>
    </location>
</feature>
<evidence type="ECO:0000256" key="1">
    <source>
        <dbReference type="SAM" id="MobiDB-lite"/>
    </source>
</evidence>
<evidence type="ECO:0008006" key="5">
    <source>
        <dbReference type="Google" id="ProtNLM"/>
    </source>
</evidence>
<name>A0A0K9GNV9_9BACI</name>
<feature type="transmembrane region" description="Helical" evidence="2">
    <location>
        <begin position="997"/>
        <end position="1013"/>
    </location>
</feature>
<feature type="transmembrane region" description="Helical" evidence="2">
    <location>
        <begin position="620"/>
        <end position="641"/>
    </location>
</feature>
<feature type="transmembrane region" description="Helical" evidence="2">
    <location>
        <begin position="697"/>
        <end position="716"/>
    </location>
</feature>
<reference evidence="4" key="1">
    <citation type="submission" date="2015-07" db="EMBL/GenBank/DDBJ databases">
        <title>Genome sequencing project for genomic taxonomy and phylogenomics of Bacillus-like bacteria.</title>
        <authorList>
            <person name="Liu B."/>
            <person name="Wang J."/>
            <person name="Zhu Y."/>
            <person name="Liu G."/>
            <person name="Chen Q."/>
            <person name="Chen Z."/>
            <person name="Lan J."/>
            <person name="Che J."/>
            <person name="Ge C."/>
            <person name="Shi H."/>
            <person name="Pan Z."/>
            <person name="Liu X."/>
        </authorList>
    </citation>
    <scope>NUCLEOTIDE SEQUENCE [LARGE SCALE GENOMIC DNA]</scope>
    <source>
        <strain evidence="4">FJAT-27997</strain>
    </source>
</reference>
<proteinExistence type="predicted"/>
<feature type="transmembrane region" description="Helical" evidence="2">
    <location>
        <begin position="859"/>
        <end position="878"/>
    </location>
</feature>
<feature type="transmembrane region" description="Helical" evidence="2">
    <location>
        <begin position="244"/>
        <end position="265"/>
    </location>
</feature>
<feature type="transmembrane region" description="Helical" evidence="2">
    <location>
        <begin position="271"/>
        <end position="289"/>
    </location>
</feature>
<protein>
    <recommendedName>
        <fullName evidence="5">DUF2157 domain-containing protein</fullName>
    </recommendedName>
</protein>
<feature type="transmembrane region" description="Helical" evidence="2">
    <location>
        <begin position="907"/>
        <end position="924"/>
    </location>
</feature>
<dbReference type="EMBL" id="LFZW01000001">
    <property type="protein sequence ID" value="KMY48369.1"/>
    <property type="molecule type" value="Genomic_DNA"/>
</dbReference>
<evidence type="ECO:0000313" key="4">
    <source>
        <dbReference type="Proteomes" id="UP000037146"/>
    </source>
</evidence>
<feature type="transmembrane region" description="Helical" evidence="2">
    <location>
        <begin position="803"/>
        <end position="821"/>
    </location>
</feature>
<keyword evidence="2" id="KW-0472">Membrane</keyword>
<feature type="transmembrane region" description="Helical" evidence="2">
    <location>
        <begin position="833"/>
        <end position="853"/>
    </location>
</feature>
<feature type="transmembrane region" description="Helical" evidence="2">
    <location>
        <begin position="1078"/>
        <end position="1095"/>
    </location>
</feature>
<organism evidence="3 4">
    <name type="scientific">Peribacillus loiseleuriae</name>
    <dbReference type="NCBI Taxonomy" id="1679170"/>
    <lineage>
        <taxon>Bacteria</taxon>
        <taxon>Bacillati</taxon>
        <taxon>Bacillota</taxon>
        <taxon>Bacilli</taxon>
        <taxon>Bacillales</taxon>
        <taxon>Bacillaceae</taxon>
        <taxon>Peribacillus</taxon>
    </lineage>
</organism>
<feature type="region of interest" description="Disordered" evidence="1">
    <location>
        <begin position="58"/>
        <end position="81"/>
    </location>
</feature>
<evidence type="ECO:0000313" key="3">
    <source>
        <dbReference type="EMBL" id="KMY48369.1"/>
    </source>
</evidence>
<feature type="transmembrane region" description="Helical" evidence="2">
    <location>
        <begin position="326"/>
        <end position="343"/>
    </location>
</feature>
<feature type="transmembrane region" description="Helical" evidence="2">
    <location>
        <begin position="154"/>
        <end position="175"/>
    </location>
</feature>
<accession>A0A0K9GNV9</accession>
<feature type="transmembrane region" description="Helical" evidence="2">
    <location>
        <begin position="672"/>
        <end position="691"/>
    </location>
</feature>
<feature type="transmembrane region" description="Helical" evidence="2">
    <location>
        <begin position="455"/>
        <end position="474"/>
    </location>
</feature>
<comment type="caution">
    <text evidence="3">The sequence shown here is derived from an EMBL/GenBank/DDBJ whole genome shotgun (WGS) entry which is preliminary data.</text>
</comment>
<feature type="transmembrane region" description="Helical" evidence="2">
    <location>
        <begin position="405"/>
        <end position="422"/>
    </location>
</feature>
<feature type="transmembrane region" description="Helical" evidence="2">
    <location>
        <begin position="219"/>
        <end position="237"/>
    </location>
</feature>
<gene>
    <name evidence="3" type="ORF">AC625_01585</name>
</gene>
<feature type="transmembrane region" description="Helical" evidence="2">
    <location>
        <begin position="428"/>
        <end position="448"/>
    </location>
</feature>
<feature type="compositionally biased region" description="Basic and acidic residues" evidence="1">
    <location>
        <begin position="72"/>
        <end position="81"/>
    </location>
</feature>
<dbReference type="STRING" id="1679170.AC625_01585"/>
<keyword evidence="4" id="KW-1185">Reference proteome</keyword>
<feature type="transmembrane region" description="Helical" evidence="2">
    <location>
        <begin position="507"/>
        <end position="527"/>
    </location>
</feature>
<feature type="transmembrane region" description="Helical" evidence="2">
    <location>
        <begin position="533"/>
        <end position="550"/>
    </location>
</feature>
<feature type="transmembrane region" description="Helical" evidence="2">
    <location>
        <begin position="480"/>
        <end position="500"/>
    </location>
</feature>
<feature type="transmembrane region" description="Helical" evidence="2">
    <location>
        <begin position="125"/>
        <end position="148"/>
    </location>
</feature>
<feature type="transmembrane region" description="Helical" evidence="2">
    <location>
        <begin position="967"/>
        <end position="985"/>
    </location>
</feature>
<feature type="transmembrane region" description="Helical" evidence="2">
    <location>
        <begin position="1126"/>
        <end position="1145"/>
    </location>
</feature>
<feature type="transmembrane region" description="Helical" evidence="2">
    <location>
        <begin position="647"/>
        <end position="667"/>
    </location>
</feature>
<dbReference type="Proteomes" id="UP000037146">
    <property type="component" value="Unassembled WGS sequence"/>
</dbReference>
<feature type="transmembrane region" description="Helical" evidence="2">
    <location>
        <begin position="562"/>
        <end position="582"/>
    </location>
</feature>
<dbReference type="PATRIC" id="fig|1679170.3.peg.301"/>
<feature type="transmembrane region" description="Helical" evidence="2">
    <location>
        <begin position="728"/>
        <end position="748"/>
    </location>
</feature>
<feature type="transmembrane region" description="Helical" evidence="2">
    <location>
        <begin position="375"/>
        <end position="393"/>
    </location>
</feature>